<organism evidence="1 2">
    <name type="scientific">Dyadobacter fermentans (strain ATCC 700827 / DSM 18053 / CIP 107007 / KCTC 52180 / NS114)</name>
    <dbReference type="NCBI Taxonomy" id="471854"/>
    <lineage>
        <taxon>Bacteria</taxon>
        <taxon>Pseudomonadati</taxon>
        <taxon>Bacteroidota</taxon>
        <taxon>Cytophagia</taxon>
        <taxon>Cytophagales</taxon>
        <taxon>Spirosomataceae</taxon>
        <taxon>Dyadobacter</taxon>
    </lineage>
</organism>
<dbReference type="AlphaFoldDB" id="C6W762"/>
<evidence type="ECO:0000313" key="1">
    <source>
        <dbReference type="EMBL" id="ACT92671.1"/>
    </source>
</evidence>
<reference evidence="1 2" key="1">
    <citation type="journal article" date="2009" name="Stand. Genomic Sci.">
        <title>Complete genome sequence of Dyadobacter fermentans type strain (NS114).</title>
        <authorList>
            <person name="Lang E."/>
            <person name="Lapidus A."/>
            <person name="Chertkov O."/>
            <person name="Brettin T."/>
            <person name="Detter J.C."/>
            <person name="Han C."/>
            <person name="Copeland A."/>
            <person name="Glavina Del Rio T."/>
            <person name="Nolan M."/>
            <person name="Chen F."/>
            <person name="Lucas S."/>
            <person name="Tice H."/>
            <person name="Cheng J.F."/>
            <person name="Land M."/>
            <person name="Hauser L."/>
            <person name="Chang Y.J."/>
            <person name="Jeffries C.D."/>
            <person name="Kopitz M."/>
            <person name="Bruce D."/>
            <person name="Goodwin L."/>
            <person name="Pitluck S."/>
            <person name="Ovchinnikova G."/>
            <person name="Pati A."/>
            <person name="Ivanova N."/>
            <person name="Mavrommatis K."/>
            <person name="Chen A."/>
            <person name="Palaniappan K."/>
            <person name="Chain P."/>
            <person name="Bristow J."/>
            <person name="Eisen J.A."/>
            <person name="Markowitz V."/>
            <person name="Hugenholtz P."/>
            <person name="Goker M."/>
            <person name="Rohde M."/>
            <person name="Kyrpides N.C."/>
            <person name="Klenk H.P."/>
        </authorList>
    </citation>
    <scope>NUCLEOTIDE SEQUENCE [LARGE SCALE GENOMIC DNA]</scope>
    <source>
        <strain evidence="2">ATCC 700827 / DSM 18053 / CIP 107007 / KCTC 52180 / NS114</strain>
    </source>
</reference>
<protein>
    <submittedName>
        <fullName evidence="1">Uncharacterized protein</fullName>
    </submittedName>
</protein>
<evidence type="ECO:0000313" key="2">
    <source>
        <dbReference type="Proteomes" id="UP000002011"/>
    </source>
</evidence>
<gene>
    <name evidence="1" type="ordered locus">Dfer_1424</name>
</gene>
<sequence length="45" mass="5327">MEAAKLCKAYKVEKLNYQRRVITNISEYQYSPHPQPKINPLAYND</sequence>
<accession>C6W762</accession>
<name>C6W762_DYAFD</name>
<keyword evidence="2" id="KW-1185">Reference proteome</keyword>
<proteinExistence type="predicted"/>
<dbReference type="Proteomes" id="UP000002011">
    <property type="component" value="Chromosome"/>
</dbReference>
<dbReference type="EMBL" id="CP001619">
    <property type="protein sequence ID" value="ACT92671.1"/>
    <property type="molecule type" value="Genomic_DNA"/>
</dbReference>
<dbReference type="KEGG" id="dfe:Dfer_1424"/>
<dbReference type="HOGENOM" id="CLU_3199072_0_0_10"/>